<proteinExistence type="inferred from homology"/>
<dbReference type="GO" id="GO:0006412">
    <property type="term" value="P:translation"/>
    <property type="evidence" value="ECO:0007669"/>
    <property type="project" value="InterPro"/>
</dbReference>
<gene>
    <name evidence="5" type="ORF">IFM89_015420</name>
</gene>
<dbReference type="Gene3D" id="3.30.420.100">
    <property type="match status" value="1"/>
</dbReference>
<comment type="similarity">
    <text evidence="1">Belongs to the universal ribosomal protein uL18 family.</text>
</comment>
<accession>A0A835MIE1</accession>
<dbReference type="OrthoDB" id="1618453at2759"/>
<dbReference type="GO" id="GO:0022625">
    <property type="term" value="C:cytosolic large ribosomal subunit"/>
    <property type="evidence" value="ECO:0007669"/>
    <property type="project" value="TreeGrafter"/>
</dbReference>
<keyword evidence="6" id="KW-1185">Reference proteome</keyword>
<protein>
    <recommendedName>
        <fullName evidence="7">60S ribosomal protein L5</fullName>
    </recommendedName>
</protein>
<evidence type="ECO:0000256" key="2">
    <source>
        <dbReference type="ARBA" id="ARBA00022980"/>
    </source>
</evidence>
<dbReference type="GO" id="GO:0008097">
    <property type="term" value="F:5S rRNA binding"/>
    <property type="evidence" value="ECO:0007669"/>
    <property type="project" value="InterPro"/>
</dbReference>
<keyword evidence="2" id="KW-0689">Ribosomal protein</keyword>
<evidence type="ECO:0000313" key="5">
    <source>
        <dbReference type="EMBL" id="KAF9624866.1"/>
    </source>
</evidence>
<sequence>REEEKAYPKTQPWCSSNPQSRGLTLSVIKSSSGEGKLERRITGLISVLSTRTRTTYAHELPRYGLDKEDKQLDARVHRKYVYGGHVAAYIRTLIEDEPEKYQTHFSEYIKKGIEADGIEELSFKGTSLVFAADPTKKEIGERGSEGTQEVQLEEADI</sequence>
<dbReference type="AlphaFoldDB" id="A0A835MIE1"/>
<dbReference type="PANTHER" id="PTHR23410:SF35">
    <property type="entry name" value="LARGE RIBOSOMAL SUBUNIT PROTEIN UL18Y-RELATED"/>
    <property type="match status" value="1"/>
</dbReference>
<dbReference type="Proteomes" id="UP000631114">
    <property type="component" value="Unassembled WGS sequence"/>
</dbReference>
<evidence type="ECO:0000256" key="3">
    <source>
        <dbReference type="ARBA" id="ARBA00023274"/>
    </source>
</evidence>
<dbReference type="PANTHER" id="PTHR23410">
    <property type="entry name" value="RIBOSOMAL PROTEIN L5-RELATED"/>
    <property type="match status" value="1"/>
</dbReference>
<reference evidence="5 6" key="1">
    <citation type="submission" date="2020-10" db="EMBL/GenBank/DDBJ databases">
        <title>The Coptis chinensis genome and diversification of protoberbering-type alkaloids.</title>
        <authorList>
            <person name="Wang B."/>
            <person name="Shu S."/>
            <person name="Song C."/>
            <person name="Liu Y."/>
        </authorList>
    </citation>
    <scope>NUCLEOTIDE SEQUENCE [LARGE SCALE GENOMIC DNA]</scope>
    <source>
        <strain evidence="5">HL-2020</strain>
        <tissue evidence="5">Leaf</tissue>
    </source>
</reference>
<feature type="non-terminal residue" evidence="5">
    <location>
        <position position="1"/>
    </location>
</feature>
<dbReference type="GO" id="GO:0000027">
    <property type="term" value="P:ribosomal large subunit assembly"/>
    <property type="evidence" value="ECO:0007669"/>
    <property type="project" value="TreeGrafter"/>
</dbReference>
<dbReference type="InterPro" id="IPR005485">
    <property type="entry name" value="Rbsml_uL18_euk_arch"/>
</dbReference>
<dbReference type="GO" id="GO:0003735">
    <property type="term" value="F:structural constituent of ribosome"/>
    <property type="evidence" value="ECO:0007669"/>
    <property type="project" value="InterPro"/>
</dbReference>
<feature type="region of interest" description="Disordered" evidence="4">
    <location>
        <begin position="138"/>
        <end position="157"/>
    </location>
</feature>
<feature type="region of interest" description="Disordered" evidence="4">
    <location>
        <begin position="1"/>
        <end position="21"/>
    </location>
</feature>
<comment type="caution">
    <text evidence="5">The sequence shown here is derived from an EMBL/GenBank/DDBJ whole genome shotgun (WGS) entry which is preliminary data.</text>
</comment>
<dbReference type="EMBL" id="JADFTS010000001">
    <property type="protein sequence ID" value="KAF9624866.1"/>
    <property type="molecule type" value="Genomic_DNA"/>
</dbReference>
<evidence type="ECO:0000313" key="6">
    <source>
        <dbReference type="Proteomes" id="UP000631114"/>
    </source>
</evidence>
<feature type="compositionally biased region" description="Polar residues" evidence="4">
    <location>
        <begin position="12"/>
        <end position="21"/>
    </location>
</feature>
<name>A0A835MIE1_9MAGN</name>
<organism evidence="5 6">
    <name type="scientific">Coptis chinensis</name>
    <dbReference type="NCBI Taxonomy" id="261450"/>
    <lineage>
        <taxon>Eukaryota</taxon>
        <taxon>Viridiplantae</taxon>
        <taxon>Streptophyta</taxon>
        <taxon>Embryophyta</taxon>
        <taxon>Tracheophyta</taxon>
        <taxon>Spermatophyta</taxon>
        <taxon>Magnoliopsida</taxon>
        <taxon>Ranunculales</taxon>
        <taxon>Ranunculaceae</taxon>
        <taxon>Coptidoideae</taxon>
        <taxon>Coptis</taxon>
    </lineage>
</organism>
<evidence type="ECO:0000256" key="4">
    <source>
        <dbReference type="SAM" id="MobiDB-lite"/>
    </source>
</evidence>
<evidence type="ECO:0000256" key="1">
    <source>
        <dbReference type="ARBA" id="ARBA00007116"/>
    </source>
</evidence>
<keyword evidence="3" id="KW-0687">Ribonucleoprotein</keyword>
<evidence type="ECO:0008006" key="7">
    <source>
        <dbReference type="Google" id="ProtNLM"/>
    </source>
</evidence>